<accession>A0A7G8PUY4</accession>
<evidence type="ECO:0000313" key="1">
    <source>
        <dbReference type="EMBL" id="QNJ98150.1"/>
    </source>
</evidence>
<gene>
    <name evidence="1" type="ORF">ALE3EI_1593</name>
</gene>
<dbReference type="KEGG" id="alti:ALE3EI_1593"/>
<dbReference type="EMBL" id="CP052909">
    <property type="protein sequence ID" value="QNJ98150.1"/>
    <property type="molecule type" value="Genomic_DNA"/>
</dbReference>
<dbReference type="AlphaFoldDB" id="A0A7G8PUY4"/>
<keyword evidence="2" id="KW-1185">Reference proteome</keyword>
<name>A0A7G8PUY4_9FLAO</name>
<evidence type="ECO:0000313" key="2">
    <source>
        <dbReference type="Proteomes" id="UP000515514"/>
    </source>
</evidence>
<reference evidence="1 2" key="1">
    <citation type="submission" date="2020-04" db="EMBL/GenBank/DDBJ databases">
        <title>Genome sequence of Altibacter aquimarinus strain ALE3EI.</title>
        <authorList>
            <person name="Oh H.-M."/>
            <person name="Jang D."/>
        </authorList>
    </citation>
    <scope>NUCLEOTIDE SEQUENCE [LARGE SCALE GENOMIC DNA]</scope>
    <source>
        <strain evidence="1 2">ALE3EI</strain>
    </source>
</reference>
<organism evidence="1 2">
    <name type="scientific">Constantimarinum furrinae</name>
    <dbReference type="NCBI Taxonomy" id="2562285"/>
    <lineage>
        <taxon>Bacteria</taxon>
        <taxon>Pseudomonadati</taxon>
        <taxon>Bacteroidota</taxon>
        <taxon>Flavobacteriia</taxon>
        <taxon>Flavobacteriales</taxon>
        <taxon>Flavobacteriaceae</taxon>
        <taxon>Altibacter/Constantimarinum group</taxon>
        <taxon>Constantimarinum</taxon>
    </lineage>
</organism>
<dbReference type="Proteomes" id="UP000515514">
    <property type="component" value="Chromosome"/>
</dbReference>
<sequence length="159" mass="18946">MVIQNRYPQYIKLSKTIKFLSELDDYELAYFAKFKLDTYLPETQYEIKRYLIQRNLNNHRIDELIKVNPKKKSTKNRLRCTRCSSDKIRVEKVAWTDTSDKIGYADEIAVLDGLGGKETFREQIICNVCEFWIKDPNNEKSKKSIWHHIGDFIFTLFSH</sequence>
<proteinExistence type="predicted"/>
<protein>
    <submittedName>
        <fullName evidence="1">Uncharacterized protein</fullName>
    </submittedName>
</protein>